<dbReference type="RefSeq" id="WP_341373045.1">
    <property type="nucleotide sequence ID" value="NZ_JBBUTF010000004.1"/>
</dbReference>
<gene>
    <name evidence="2" type="ORF">AACH11_04680</name>
</gene>
<comment type="caution">
    <text evidence="2">The sequence shown here is derived from an EMBL/GenBank/DDBJ whole genome shotgun (WGS) entry which is preliminary data.</text>
</comment>
<sequence length="242" mass="25892">MPESALVIAIVGAESTGKTALARALAPRLAALSGRRAIWVPEALRSWCERQGRTPRADEQAQIAAAQQAAMAQAAIDHDIVVADTTPLMTAVYGLHYFGNEALVVPALSAQRDCALTLLTALDLGWHADPGVRDGPAAQQAVDGHLRSLLIGHGLRWSLVCGQGEARVEAAIDAVAPLLRQRWPHPAPLAPTDAHREAAADGLFSRLHARDATEARQRARWDAWCADCDQAECEHALRRPAG</sequence>
<dbReference type="PANTHER" id="PTHR37512:SF1">
    <property type="entry name" value="NADR_TTD14 AAA DOMAIN-CONTAINING PROTEIN"/>
    <property type="match status" value="1"/>
</dbReference>
<dbReference type="PANTHER" id="PTHR37512">
    <property type="entry name" value="TRIFUNCTIONAL NAD BIOSYNTHESIS/REGULATOR PROTEIN NADR"/>
    <property type="match status" value="1"/>
</dbReference>
<reference evidence="2 3" key="1">
    <citation type="submission" date="2024-04" db="EMBL/GenBank/DDBJ databases">
        <title>Novel species of the genus Ideonella isolated from streams.</title>
        <authorList>
            <person name="Lu H."/>
        </authorList>
    </citation>
    <scope>NUCLEOTIDE SEQUENCE [LARGE SCALE GENOMIC DNA]</scope>
    <source>
        <strain evidence="2 3">BYS139W</strain>
    </source>
</reference>
<keyword evidence="3" id="KW-1185">Reference proteome</keyword>
<evidence type="ECO:0000259" key="1">
    <source>
        <dbReference type="Pfam" id="PF13521"/>
    </source>
</evidence>
<feature type="domain" description="NadR/Ttd14 AAA" evidence="1">
    <location>
        <begin position="8"/>
        <end position="167"/>
    </location>
</feature>
<proteinExistence type="predicted"/>
<protein>
    <submittedName>
        <fullName evidence="2">AAA family ATPase</fullName>
    </submittedName>
</protein>
<evidence type="ECO:0000313" key="2">
    <source>
        <dbReference type="EMBL" id="MEK8025257.1"/>
    </source>
</evidence>
<organism evidence="2 3">
    <name type="scientific">Pseudaquabacterium rugosum</name>
    <dbReference type="NCBI Taxonomy" id="2984194"/>
    <lineage>
        <taxon>Bacteria</taxon>
        <taxon>Pseudomonadati</taxon>
        <taxon>Pseudomonadota</taxon>
        <taxon>Betaproteobacteria</taxon>
        <taxon>Burkholderiales</taxon>
        <taxon>Sphaerotilaceae</taxon>
        <taxon>Pseudaquabacterium</taxon>
    </lineage>
</organism>
<accession>A0ABU9B5V3</accession>
<dbReference type="Gene3D" id="3.40.50.300">
    <property type="entry name" value="P-loop containing nucleotide triphosphate hydrolases"/>
    <property type="match status" value="1"/>
</dbReference>
<name>A0ABU9B5V3_9BURK</name>
<dbReference type="InterPro" id="IPR027417">
    <property type="entry name" value="P-loop_NTPase"/>
</dbReference>
<dbReference type="InterPro" id="IPR052735">
    <property type="entry name" value="NAD_biosynth-regulator"/>
</dbReference>
<dbReference type="Pfam" id="PF13521">
    <property type="entry name" value="AAA_28"/>
    <property type="match status" value="1"/>
</dbReference>
<dbReference type="EMBL" id="JBBUTF010000004">
    <property type="protein sequence ID" value="MEK8025257.1"/>
    <property type="molecule type" value="Genomic_DNA"/>
</dbReference>
<dbReference type="InterPro" id="IPR038727">
    <property type="entry name" value="NadR/Ttd14_AAA_dom"/>
</dbReference>
<dbReference type="Proteomes" id="UP001368500">
    <property type="component" value="Unassembled WGS sequence"/>
</dbReference>
<evidence type="ECO:0000313" key="3">
    <source>
        <dbReference type="Proteomes" id="UP001368500"/>
    </source>
</evidence>
<dbReference type="SUPFAM" id="SSF52540">
    <property type="entry name" value="P-loop containing nucleoside triphosphate hydrolases"/>
    <property type="match status" value="1"/>
</dbReference>